<evidence type="ECO:0000256" key="3">
    <source>
        <dbReference type="PROSITE-ProRule" id="PRU00023"/>
    </source>
</evidence>
<gene>
    <name evidence="5" type="ORF">Aory04_000586900</name>
</gene>
<reference evidence="5" key="1">
    <citation type="submission" date="2023-04" db="EMBL/GenBank/DDBJ databases">
        <title>Aspergillus oryzae NBRC 4228.</title>
        <authorList>
            <person name="Ichikawa N."/>
            <person name="Sato H."/>
            <person name="Tonouchi N."/>
        </authorList>
    </citation>
    <scope>NUCLEOTIDE SEQUENCE</scope>
    <source>
        <strain evidence="5">NBRC 4228</strain>
    </source>
</reference>
<feature type="region of interest" description="Disordered" evidence="4">
    <location>
        <begin position="206"/>
        <end position="226"/>
    </location>
</feature>
<feature type="repeat" description="ANK" evidence="3">
    <location>
        <begin position="24"/>
        <end position="56"/>
    </location>
</feature>
<dbReference type="Proteomes" id="UP001165205">
    <property type="component" value="Unassembled WGS sequence"/>
</dbReference>
<evidence type="ECO:0000256" key="2">
    <source>
        <dbReference type="ARBA" id="ARBA00023043"/>
    </source>
</evidence>
<name>A0AAN4YLY1_ASPOZ</name>
<dbReference type="PANTHER" id="PTHR24198:SF165">
    <property type="entry name" value="ANKYRIN REPEAT-CONTAINING PROTEIN-RELATED"/>
    <property type="match status" value="1"/>
</dbReference>
<feature type="repeat" description="ANK" evidence="3">
    <location>
        <begin position="90"/>
        <end position="122"/>
    </location>
</feature>
<evidence type="ECO:0000256" key="1">
    <source>
        <dbReference type="ARBA" id="ARBA00022737"/>
    </source>
</evidence>
<keyword evidence="1" id="KW-0677">Repeat</keyword>
<dbReference type="Pfam" id="PF12796">
    <property type="entry name" value="Ank_2"/>
    <property type="match status" value="1"/>
</dbReference>
<evidence type="ECO:0000256" key="4">
    <source>
        <dbReference type="SAM" id="MobiDB-lite"/>
    </source>
</evidence>
<proteinExistence type="predicted"/>
<evidence type="ECO:0000313" key="5">
    <source>
        <dbReference type="EMBL" id="GMG29635.1"/>
    </source>
</evidence>
<organism evidence="5 6">
    <name type="scientific">Aspergillus oryzae</name>
    <name type="common">Yellow koji mold</name>
    <dbReference type="NCBI Taxonomy" id="5062"/>
    <lineage>
        <taxon>Eukaryota</taxon>
        <taxon>Fungi</taxon>
        <taxon>Dikarya</taxon>
        <taxon>Ascomycota</taxon>
        <taxon>Pezizomycotina</taxon>
        <taxon>Eurotiomycetes</taxon>
        <taxon>Eurotiomycetidae</taxon>
        <taxon>Eurotiales</taxon>
        <taxon>Aspergillaceae</taxon>
        <taxon>Aspergillus</taxon>
        <taxon>Aspergillus subgen. Circumdati</taxon>
    </lineage>
</organism>
<dbReference type="InterPro" id="IPR002110">
    <property type="entry name" value="Ankyrin_rpt"/>
</dbReference>
<dbReference type="EMBL" id="BSYA01000059">
    <property type="protein sequence ID" value="GMG29635.1"/>
    <property type="molecule type" value="Genomic_DNA"/>
</dbReference>
<accession>A0AAN4YLY1</accession>
<sequence>MHGYAEIVKLLVEKGVSLETKDRNGCTPLLLAAVNQHAAVVKLLIEKGVNTKYKDGQGRDLLLWTVMHGYEGVVKVLIEKGAYLELKDQNGPTPISLAARHGHTAVVGILTEHGANLKNGDWYGKLPLSWTATYGHEGVTNAPTVSHLWFVRSANDPDATTATPLARQKEPINHGGFDPASPNASIKVIWLTRVFARTIAKRGCPTEQDTTNEISANNVGSSGSLP</sequence>
<dbReference type="SMART" id="SM00248">
    <property type="entry name" value="ANK"/>
    <property type="match status" value="3"/>
</dbReference>
<evidence type="ECO:0000313" key="6">
    <source>
        <dbReference type="Proteomes" id="UP001165205"/>
    </source>
</evidence>
<comment type="caution">
    <text evidence="5">The sequence shown here is derived from an EMBL/GenBank/DDBJ whole genome shotgun (WGS) entry which is preliminary data.</text>
</comment>
<dbReference type="Gene3D" id="1.25.40.20">
    <property type="entry name" value="Ankyrin repeat-containing domain"/>
    <property type="match status" value="1"/>
</dbReference>
<dbReference type="PROSITE" id="PS50088">
    <property type="entry name" value="ANK_REPEAT"/>
    <property type="match status" value="3"/>
</dbReference>
<dbReference type="Pfam" id="PF00023">
    <property type="entry name" value="Ank"/>
    <property type="match status" value="1"/>
</dbReference>
<keyword evidence="2 3" id="KW-0040">ANK repeat</keyword>
<dbReference type="PANTHER" id="PTHR24198">
    <property type="entry name" value="ANKYRIN REPEAT AND PROTEIN KINASE DOMAIN-CONTAINING PROTEIN"/>
    <property type="match status" value="1"/>
</dbReference>
<feature type="repeat" description="ANK" evidence="3">
    <location>
        <begin position="57"/>
        <end position="89"/>
    </location>
</feature>
<dbReference type="AlphaFoldDB" id="A0AAN4YLY1"/>
<dbReference type="SUPFAM" id="SSF48403">
    <property type="entry name" value="Ankyrin repeat"/>
    <property type="match status" value="1"/>
</dbReference>
<feature type="compositionally biased region" description="Polar residues" evidence="4">
    <location>
        <begin position="207"/>
        <end position="226"/>
    </location>
</feature>
<dbReference type="InterPro" id="IPR036770">
    <property type="entry name" value="Ankyrin_rpt-contain_sf"/>
</dbReference>
<dbReference type="PROSITE" id="PS50297">
    <property type="entry name" value="ANK_REP_REGION"/>
    <property type="match status" value="2"/>
</dbReference>
<protein>
    <submittedName>
        <fullName evidence="5">Unnamed protein product</fullName>
    </submittedName>
</protein>